<proteinExistence type="predicted"/>
<feature type="compositionally biased region" description="Polar residues" evidence="1">
    <location>
        <begin position="25"/>
        <end position="37"/>
    </location>
</feature>
<accession>A0A0L0UJY5</accession>
<reference evidence="3" key="1">
    <citation type="submission" date="2014-03" db="EMBL/GenBank/DDBJ databases">
        <title>The Genome Sequence of Puccinia striiformis f. sp. tritici PST-78.</title>
        <authorList>
            <consortium name="The Broad Institute Genome Sequencing Platform"/>
            <person name="Cuomo C."/>
            <person name="Hulbert S."/>
            <person name="Chen X."/>
            <person name="Walker B."/>
            <person name="Young S.K."/>
            <person name="Zeng Q."/>
            <person name="Gargeya S."/>
            <person name="Fitzgerald M."/>
            <person name="Haas B."/>
            <person name="Abouelleil A."/>
            <person name="Alvarado L."/>
            <person name="Arachchi H.M."/>
            <person name="Berlin A.M."/>
            <person name="Chapman S.B."/>
            <person name="Goldberg J."/>
            <person name="Griggs A."/>
            <person name="Gujja S."/>
            <person name="Hansen M."/>
            <person name="Howarth C."/>
            <person name="Imamovic A."/>
            <person name="Larimer J."/>
            <person name="McCowan C."/>
            <person name="Montmayeur A."/>
            <person name="Murphy C."/>
            <person name="Neiman D."/>
            <person name="Pearson M."/>
            <person name="Priest M."/>
            <person name="Roberts A."/>
            <person name="Saif S."/>
            <person name="Shea T."/>
            <person name="Sisk P."/>
            <person name="Sykes S."/>
            <person name="Wortman J."/>
            <person name="Nusbaum C."/>
            <person name="Birren B."/>
        </authorList>
    </citation>
    <scope>NUCLEOTIDE SEQUENCE [LARGE SCALE GENOMIC DNA]</scope>
    <source>
        <strain evidence="3">race PST-78</strain>
    </source>
</reference>
<dbReference type="AlphaFoldDB" id="A0A0L0UJY5"/>
<evidence type="ECO:0000313" key="2">
    <source>
        <dbReference type="EMBL" id="KNE87397.1"/>
    </source>
</evidence>
<sequence>MSRDSNGKPRHNRHKRRNNGDNAEDTTVNAGFSNSKSGQRKKLFKRTIRDRPVWTAYSAARARFMAPPTNQPTTLTEIARCSKQAGKLNAENKEKGLTQR</sequence>
<dbReference type="Proteomes" id="UP000054564">
    <property type="component" value="Unassembled WGS sequence"/>
</dbReference>
<gene>
    <name evidence="2" type="ORF">PSTG_19218</name>
</gene>
<feature type="region of interest" description="Disordered" evidence="1">
    <location>
        <begin position="1"/>
        <end position="44"/>
    </location>
</feature>
<protein>
    <submittedName>
        <fullName evidence="2">Uncharacterized protein</fullName>
    </submittedName>
</protein>
<organism evidence="2 3">
    <name type="scientific">Puccinia striiformis f. sp. tritici PST-78</name>
    <dbReference type="NCBI Taxonomy" id="1165861"/>
    <lineage>
        <taxon>Eukaryota</taxon>
        <taxon>Fungi</taxon>
        <taxon>Dikarya</taxon>
        <taxon>Basidiomycota</taxon>
        <taxon>Pucciniomycotina</taxon>
        <taxon>Pucciniomycetes</taxon>
        <taxon>Pucciniales</taxon>
        <taxon>Pucciniaceae</taxon>
        <taxon>Puccinia</taxon>
    </lineage>
</organism>
<evidence type="ECO:0000256" key="1">
    <source>
        <dbReference type="SAM" id="MobiDB-lite"/>
    </source>
</evidence>
<name>A0A0L0UJY5_9BASI</name>
<evidence type="ECO:0000313" key="3">
    <source>
        <dbReference type="Proteomes" id="UP000054564"/>
    </source>
</evidence>
<keyword evidence="3" id="KW-1185">Reference proteome</keyword>
<feature type="compositionally biased region" description="Basic residues" evidence="1">
    <location>
        <begin position="8"/>
        <end position="17"/>
    </location>
</feature>
<comment type="caution">
    <text evidence="2">The sequence shown here is derived from an EMBL/GenBank/DDBJ whole genome shotgun (WGS) entry which is preliminary data.</text>
</comment>
<dbReference type="EMBL" id="AJIL01005533">
    <property type="protein sequence ID" value="KNE87397.1"/>
    <property type="molecule type" value="Genomic_DNA"/>
</dbReference>